<protein>
    <submittedName>
        <fullName evidence="2">Uncharacterized protein</fullName>
    </submittedName>
</protein>
<dbReference type="VEuPathDB" id="FungiDB:P174DRAFT_271885"/>
<accession>A0A2I1BZG5</accession>
<keyword evidence="3" id="KW-1185">Reference proteome</keyword>
<comment type="caution">
    <text evidence="2">The sequence shown here is derived from an EMBL/GenBank/DDBJ whole genome shotgun (WGS) entry which is preliminary data.</text>
</comment>
<feature type="compositionally biased region" description="Basic residues" evidence="1">
    <location>
        <begin position="114"/>
        <end position="127"/>
    </location>
</feature>
<proteinExistence type="predicted"/>
<dbReference type="Proteomes" id="UP000234474">
    <property type="component" value="Unassembled WGS sequence"/>
</dbReference>
<evidence type="ECO:0000313" key="3">
    <source>
        <dbReference type="Proteomes" id="UP000234474"/>
    </source>
</evidence>
<evidence type="ECO:0000256" key="1">
    <source>
        <dbReference type="SAM" id="MobiDB-lite"/>
    </source>
</evidence>
<dbReference type="EMBL" id="MSZS01000007">
    <property type="protein sequence ID" value="PKX90759.1"/>
    <property type="molecule type" value="Genomic_DNA"/>
</dbReference>
<dbReference type="RefSeq" id="XP_024679354.1">
    <property type="nucleotide sequence ID" value="XM_024821523.1"/>
</dbReference>
<reference evidence="3" key="1">
    <citation type="journal article" date="2018" name="Proc. Natl. Acad. Sci. U.S.A.">
        <title>Linking secondary metabolites to gene clusters through genome sequencing of six diverse Aspergillus species.</title>
        <authorList>
            <person name="Kaerboelling I."/>
            <person name="Vesth T.C."/>
            <person name="Frisvad J.C."/>
            <person name="Nybo J.L."/>
            <person name="Theobald S."/>
            <person name="Kuo A."/>
            <person name="Bowyer P."/>
            <person name="Matsuda Y."/>
            <person name="Mondo S."/>
            <person name="Lyhne E.K."/>
            <person name="Kogle M.E."/>
            <person name="Clum A."/>
            <person name="Lipzen A."/>
            <person name="Salamov A."/>
            <person name="Ngan C.Y."/>
            <person name="Daum C."/>
            <person name="Chiniquy J."/>
            <person name="Barry K."/>
            <person name="LaButti K."/>
            <person name="Haridas S."/>
            <person name="Simmons B.A."/>
            <person name="Magnuson J.K."/>
            <person name="Mortensen U.H."/>
            <person name="Larsen T.O."/>
            <person name="Grigoriev I.V."/>
            <person name="Baker S.E."/>
            <person name="Andersen M.R."/>
        </authorList>
    </citation>
    <scope>NUCLEOTIDE SEQUENCE [LARGE SCALE GENOMIC DNA]</scope>
    <source>
        <strain evidence="3">IBT 16806</strain>
    </source>
</reference>
<dbReference type="OrthoDB" id="4187030at2759"/>
<evidence type="ECO:0000313" key="2">
    <source>
        <dbReference type="EMBL" id="PKX90759.1"/>
    </source>
</evidence>
<dbReference type="AlphaFoldDB" id="A0A2I1BZG5"/>
<organism evidence="2 3">
    <name type="scientific">Aspergillus novofumigatus (strain IBT 16806)</name>
    <dbReference type="NCBI Taxonomy" id="1392255"/>
    <lineage>
        <taxon>Eukaryota</taxon>
        <taxon>Fungi</taxon>
        <taxon>Dikarya</taxon>
        <taxon>Ascomycota</taxon>
        <taxon>Pezizomycotina</taxon>
        <taxon>Eurotiomycetes</taxon>
        <taxon>Eurotiomycetidae</taxon>
        <taxon>Eurotiales</taxon>
        <taxon>Aspergillaceae</taxon>
        <taxon>Aspergillus</taxon>
        <taxon>Aspergillus subgen. Fumigati</taxon>
    </lineage>
</organism>
<dbReference type="GeneID" id="36528849"/>
<gene>
    <name evidence="2" type="ORF">P174DRAFT_271885</name>
</gene>
<sequence>MSLRMLNWYILSTGLASSSSIDPLLPRYAKIRHVNLEPDGSSIPEEIKAFRHRWERASDEDKQPSFATFQGQSDQPNCSTQRKCICGDYHPFIDCPYIILSRRLASWKADPKKQRQSLRRLRRREKT</sequence>
<name>A0A2I1BZG5_ASPN1</name>
<feature type="region of interest" description="Disordered" evidence="1">
    <location>
        <begin position="107"/>
        <end position="127"/>
    </location>
</feature>